<keyword evidence="3 7" id="KW-0479">Metal-binding</keyword>
<keyword evidence="11" id="KW-1185">Reference proteome</keyword>
<accession>A0AAE9YSC8</accession>
<feature type="binding site" evidence="7">
    <location>
        <position position="57"/>
    </location>
    <ligand>
        <name>Cu cation</name>
        <dbReference type="ChEBI" id="CHEBI:23378"/>
    </ligand>
</feature>
<dbReference type="AlphaFoldDB" id="A0AAE9YSC8"/>
<dbReference type="EMBL" id="CP059735">
    <property type="protein sequence ID" value="WDD98681.1"/>
    <property type="molecule type" value="Genomic_DNA"/>
</dbReference>
<evidence type="ECO:0000256" key="8">
    <source>
        <dbReference type="SAM" id="SignalP"/>
    </source>
</evidence>
<evidence type="ECO:0000313" key="10">
    <source>
        <dbReference type="EMBL" id="WDD98681.1"/>
    </source>
</evidence>
<dbReference type="PANTHER" id="PTHR36507">
    <property type="entry name" value="BLL1555 PROTEIN"/>
    <property type="match status" value="1"/>
</dbReference>
<keyword evidence="8" id="KW-0732">Signal</keyword>
<dbReference type="GO" id="GO:0042597">
    <property type="term" value="C:periplasmic space"/>
    <property type="evidence" value="ECO:0007669"/>
    <property type="project" value="UniProtKB-SubCell"/>
</dbReference>
<feature type="binding site" evidence="7">
    <location>
        <position position="92"/>
    </location>
    <ligand>
        <name>Cu cation</name>
        <dbReference type="ChEBI" id="CHEBI:23378"/>
    </ligand>
</feature>
<evidence type="ECO:0000256" key="5">
    <source>
        <dbReference type="ARBA" id="ARBA00022982"/>
    </source>
</evidence>
<dbReference type="KEGG" id="tact:SG35_026135"/>
<name>A0AAE9YSC8_9GAMM</name>
<reference evidence="10 11" key="2">
    <citation type="journal article" date="2022" name="Mar. Drugs">
        <title>Bioassay-Guided Fractionation Leads to the Detection of Cholic Acid Generated by the Rare Thalassomonas sp.</title>
        <authorList>
            <person name="Pheiffer F."/>
            <person name="Schneider Y.K."/>
            <person name="Hansen E.H."/>
            <person name="Andersen J.H."/>
            <person name="Isaksson J."/>
            <person name="Busche T."/>
            <person name="R C."/>
            <person name="Kalinowski J."/>
            <person name="Zyl L.V."/>
            <person name="Trindade M."/>
        </authorList>
    </citation>
    <scope>NUCLEOTIDE SEQUENCE [LARGE SCALE GENOMIC DNA]</scope>
    <source>
        <strain evidence="10 11">A5K-106</strain>
    </source>
</reference>
<dbReference type="InterPro" id="IPR052721">
    <property type="entry name" value="ET_Amicyanin"/>
</dbReference>
<evidence type="ECO:0000256" key="4">
    <source>
        <dbReference type="ARBA" id="ARBA00022764"/>
    </source>
</evidence>
<comment type="subcellular location">
    <subcellularLocation>
        <location evidence="1">Periplasm</location>
    </subcellularLocation>
</comment>
<dbReference type="InterPro" id="IPR000923">
    <property type="entry name" value="BlueCu_1"/>
</dbReference>
<proteinExistence type="predicted"/>
<dbReference type="PANTHER" id="PTHR36507:SF1">
    <property type="entry name" value="BLL1555 PROTEIN"/>
    <property type="match status" value="1"/>
</dbReference>
<evidence type="ECO:0000313" key="11">
    <source>
        <dbReference type="Proteomes" id="UP000032568"/>
    </source>
</evidence>
<feature type="signal peptide" evidence="8">
    <location>
        <begin position="1"/>
        <end position="21"/>
    </location>
</feature>
<keyword evidence="4" id="KW-0574">Periplasm</keyword>
<gene>
    <name evidence="10" type="ORF">SG35_026135</name>
</gene>
<reference evidence="10 11" key="1">
    <citation type="journal article" date="2015" name="Genome Announc.">
        <title>Draft Genome Sequences of Marine Isolates of Thalassomonas viridans and Thalassomonas actiniarum.</title>
        <authorList>
            <person name="Olonade I."/>
            <person name="van Zyl L.J."/>
            <person name="Trindade M."/>
        </authorList>
    </citation>
    <scope>NUCLEOTIDE SEQUENCE [LARGE SCALE GENOMIC DNA]</scope>
    <source>
        <strain evidence="10 11">A5K-106</strain>
    </source>
</reference>
<keyword evidence="6 7" id="KW-0186">Copper</keyword>
<evidence type="ECO:0000259" key="9">
    <source>
        <dbReference type="Pfam" id="PF00127"/>
    </source>
</evidence>
<keyword evidence="2" id="KW-0813">Transport</keyword>
<evidence type="ECO:0000256" key="7">
    <source>
        <dbReference type="PIRSR" id="PIRSR602386-1"/>
    </source>
</evidence>
<dbReference type="GO" id="GO:0005507">
    <property type="term" value="F:copper ion binding"/>
    <property type="evidence" value="ECO:0007669"/>
    <property type="project" value="InterPro"/>
</dbReference>
<dbReference type="RefSeq" id="WP_044833255.1">
    <property type="nucleotide sequence ID" value="NZ_CP059735.1"/>
</dbReference>
<comment type="cofactor">
    <cofactor evidence="7">
        <name>Cu cation</name>
        <dbReference type="ChEBI" id="CHEBI:23378"/>
    </cofactor>
    <text evidence="7">Binds 1 copper ion per subunit.</text>
</comment>
<dbReference type="InterPro" id="IPR008972">
    <property type="entry name" value="Cupredoxin"/>
</dbReference>
<keyword evidence="5" id="KW-0249">Electron transport</keyword>
<dbReference type="PRINTS" id="PR00155">
    <property type="entry name" value="AMICYANIN"/>
</dbReference>
<dbReference type="InterPro" id="IPR002386">
    <property type="entry name" value="Amicyanin/Pseudoazurin"/>
</dbReference>
<evidence type="ECO:0000256" key="1">
    <source>
        <dbReference type="ARBA" id="ARBA00004418"/>
    </source>
</evidence>
<dbReference type="GO" id="GO:0009055">
    <property type="term" value="F:electron transfer activity"/>
    <property type="evidence" value="ECO:0007669"/>
    <property type="project" value="InterPro"/>
</dbReference>
<feature type="binding site" evidence="7">
    <location>
        <position position="95"/>
    </location>
    <ligand>
        <name>Cu cation</name>
        <dbReference type="ChEBI" id="CHEBI:23378"/>
    </ligand>
</feature>
<sequence length="107" mass="12166">MKTITALASLGLLLLSGLASAKQVEVSIYKKKFTPQQVVIAPGDTVIWRNKEKRQYHNVWFKQFSKEEPDIFFPGETFEQRFDKEGTYPYECGPHPKMTGTVIVKAG</sequence>
<organism evidence="10 11">
    <name type="scientific">Thalassomonas actiniarum</name>
    <dbReference type="NCBI Taxonomy" id="485447"/>
    <lineage>
        <taxon>Bacteria</taxon>
        <taxon>Pseudomonadati</taxon>
        <taxon>Pseudomonadota</taxon>
        <taxon>Gammaproteobacteria</taxon>
        <taxon>Alteromonadales</taxon>
        <taxon>Colwelliaceae</taxon>
        <taxon>Thalassomonas</taxon>
    </lineage>
</organism>
<dbReference type="Proteomes" id="UP000032568">
    <property type="component" value="Chromosome"/>
</dbReference>
<dbReference type="Gene3D" id="2.60.40.420">
    <property type="entry name" value="Cupredoxins - blue copper proteins"/>
    <property type="match status" value="1"/>
</dbReference>
<evidence type="ECO:0000256" key="3">
    <source>
        <dbReference type="ARBA" id="ARBA00022723"/>
    </source>
</evidence>
<dbReference type="SUPFAM" id="SSF49503">
    <property type="entry name" value="Cupredoxins"/>
    <property type="match status" value="1"/>
</dbReference>
<evidence type="ECO:0000256" key="2">
    <source>
        <dbReference type="ARBA" id="ARBA00022448"/>
    </source>
</evidence>
<evidence type="ECO:0000256" key="6">
    <source>
        <dbReference type="ARBA" id="ARBA00023008"/>
    </source>
</evidence>
<feature type="domain" description="Blue (type 1) copper" evidence="9">
    <location>
        <begin position="24"/>
        <end position="105"/>
    </location>
</feature>
<dbReference type="Pfam" id="PF00127">
    <property type="entry name" value="Copper-bind"/>
    <property type="match status" value="1"/>
</dbReference>
<feature type="chain" id="PRO_5042212624" evidence="8">
    <location>
        <begin position="22"/>
        <end position="107"/>
    </location>
</feature>
<protein>
    <submittedName>
        <fullName evidence="10">Cupredoxin domain-containing protein</fullName>
    </submittedName>
</protein>